<reference evidence="1" key="1">
    <citation type="submission" date="2018-02" db="EMBL/GenBank/DDBJ databases">
        <title>Rhizophora mucronata_Transcriptome.</title>
        <authorList>
            <person name="Meera S.P."/>
            <person name="Sreeshan A."/>
            <person name="Augustine A."/>
        </authorList>
    </citation>
    <scope>NUCLEOTIDE SEQUENCE</scope>
    <source>
        <tissue evidence="1">Leaf</tissue>
    </source>
</reference>
<dbReference type="AlphaFoldDB" id="A0A2P2PW12"/>
<organism evidence="1">
    <name type="scientific">Rhizophora mucronata</name>
    <name type="common">Asiatic mangrove</name>
    <dbReference type="NCBI Taxonomy" id="61149"/>
    <lineage>
        <taxon>Eukaryota</taxon>
        <taxon>Viridiplantae</taxon>
        <taxon>Streptophyta</taxon>
        <taxon>Embryophyta</taxon>
        <taxon>Tracheophyta</taxon>
        <taxon>Spermatophyta</taxon>
        <taxon>Magnoliopsida</taxon>
        <taxon>eudicotyledons</taxon>
        <taxon>Gunneridae</taxon>
        <taxon>Pentapetalae</taxon>
        <taxon>rosids</taxon>
        <taxon>fabids</taxon>
        <taxon>Malpighiales</taxon>
        <taxon>Rhizophoraceae</taxon>
        <taxon>Rhizophora</taxon>
    </lineage>
</organism>
<dbReference type="EMBL" id="GGEC01078355">
    <property type="protein sequence ID" value="MBX58839.1"/>
    <property type="molecule type" value="Transcribed_RNA"/>
</dbReference>
<evidence type="ECO:0000313" key="1">
    <source>
        <dbReference type="EMBL" id="MBX58839.1"/>
    </source>
</evidence>
<protein>
    <submittedName>
        <fullName evidence="1">Uncharacterized protein</fullName>
    </submittedName>
</protein>
<sequence>MSNMHNSRTLIFFFWHLETPNVPSPLEVLEKMRKNSELKVSPEMFKVSLFGWRQFMCF</sequence>
<name>A0A2P2PW12_RHIMU</name>
<accession>A0A2P2PW12</accession>
<proteinExistence type="predicted"/>